<proteinExistence type="predicted"/>
<dbReference type="AlphaFoldDB" id="A0A5Y3VZY9"/>
<comment type="caution">
    <text evidence="1">The sequence shown here is derived from an EMBL/GenBank/DDBJ whole genome shotgun (WGS) entry which is preliminary data.</text>
</comment>
<name>A0A5Y3VZY9_SALDZ</name>
<dbReference type="InterPro" id="IPR001005">
    <property type="entry name" value="SANT/Myb"/>
</dbReference>
<gene>
    <name evidence="1" type="ORF">DLB95_06690</name>
</gene>
<dbReference type="EMBL" id="AAIYJF010000004">
    <property type="protein sequence ID" value="ECJ4376986.1"/>
    <property type="molecule type" value="Genomic_DNA"/>
</dbReference>
<sequence length="184" mass="21465">MILKPMGIPGICPKHERAWTPEEDELLISLYGKKTMAEIVPLLPAPGRTLYAIAKRLEVLRCLYPDRVSCLLRRYTREEDDFILKNCHTMTIAEVASHLVDRNPRSVQARASVIGAKFYKCGERRHNARYTDDFVIRVQGWRDDLSLTFGEIDRRLGLPRMTAWRLYHERLTADYAISKQYMPR</sequence>
<reference evidence="1" key="1">
    <citation type="submission" date="2018-05" db="EMBL/GenBank/DDBJ databases">
        <authorList>
            <person name="Ashton P.M."/>
            <person name="Dallman T."/>
            <person name="Nair S."/>
            <person name="De Pinna E."/>
            <person name="Peters T."/>
            <person name="Grant K."/>
        </authorList>
    </citation>
    <scope>NUCLEOTIDE SEQUENCE [LARGE SCALE GENOMIC DNA]</scope>
    <source>
        <strain evidence="1">474878</strain>
    </source>
</reference>
<dbReference type="CDD" id="cd00167">
    <property type="entry name" value="SANT"/>
    <property type="match status" value="1"/>
</dbReference>
<organism evidence="1">
    <name type="scientific">Salmonella diarizonae</name>
    <dbReference type="NCBI Taxonomy" id="59204"/>
    <lineage>
        <taxon>Bacteria</taxon>
        <taxon>Pseudomonadati</taxon>
        <taxon>Pseudomonadota</taxon>
        <taxon>Gammaproteobacteria</taxon>
        <taxon>Enterobacterales</taxon>
        <taxon>Enterobacteriaceae</taxon>
        <taxon>Salmonella</taxon>
    </lineage>
</organism>
<dbReference type="Proteomes" id="UP000839781">
    <property type="component" value="Unassembled WGS sequence"/>
</dbReference>
<evidence type="ECO:0000313" key="1">
    <source>
        <dbReference type="EMBL" id="ECJ4376986.1"/>
    </source>
</evidence>
<accession>A0A5Y3VZY9</accession>
<protein>
    <submittedName>
        <fullName evidence="1">AsnC family protein</fullName>
    </submittedName>
</protein>